<dbReference type="PRINTS" id="PR00984">
    <property type="entry name" value="TRNASYNTHILE"/>
</dbReference>
<dbReference type="Pfam" id="PF00133">
    <property type="entry name" value="tRNA-synt_1"/>
    <property type="match status" value="1"/>
</dbReference>
<protein>
    <recommendedName>
        <fullName evidence="7">Aminoacyl-tRNA synthetase class Ia domain-containing protein</fullName>
    </recommendedName>
</protein>
<organism evidence="8">
    <name type="scientific">marine sediment metagenome</name>
    <dbReference type="NCBI Taxonomy" id="412755"/>
    <lineage>
        <taxon>unclassified sequences</taxon>
        <taxon>metagenomes</taxon>
        <taxon>ecological metagenomes</taxon>
    </lineage>
</organism>
<comment type="catalytic activity">
    <reaction evidence="6">
        <text>tRNA(Ile) + L-isoleucine + ATP = L-isoleucyl-tRNA(Ile) + AMP + diphosphate</text>
        <dbReference type="Rhea" id="RHEA:11060"/>
        <dbReference type="Rhea" id="RHEA-COMP:9666"/>
        <dbReference type="Rhea" id="RHEA-COMP:9695"/>
        <dbReference type="ChEBI" id="CHEBI:30616"/>
        <dbReference type="ChEBI" id="CHEBI:33019"/>
        <dbReference type="ChEBI" id="CHEBI:58045"/>
        <dbReference type="ChEBI" id="CHEBI:78442"/>
        <dbReference type="ChEBI" id="CHEBI:78528"/>
        <dbReference type="ChEBI" id="CHEBI:456215"/>
        <dbReference type="EC" id="6.1.1.5"/>
    </reaction>
</comment>
<dbReference type="EMBL" id="BART01036282">
    <property type="protein sequence ID" value="GAH09403.1"/>
    <property type="molecule type" value="Genomic_DNA"/>
</dbReference>
<keyword evidence="4" id="KW-0648">Protein biosynthesis</keyword>
<dbReference type="GO" id="GO:0006428">
    <property type="term" value="P:isoleucyl-tRNA aminoacylation"/>
    <property type="evidence" value="ECO:0007669"/>
    <property type="project" value="InterPro"/>
</dbReference>
<reference evidence="8" key="1">
    <citation type="journal article" date="2014" name="Front. Microbiol.">
        <title>High frequency of phylogenetically diverse reductive dehalogenase-homologous genes in deep subseafloor sedimentary metagenomes.</title>
        <authorList>
            <person name="Kawai M."/>
            <person name="Futagami T."/>
            <person name="Toyoda A."/>
            <person name="Takaki Y."/>
            <person name="Nishi S."/>
            <person name="Hori S."/>
            <person name="Arai W."/>
            <person name="Tsubouchi T."/>
            <person name="Morono Y."/>
            <person name="Uchiyama I."/>
            <person name="Ito T."/>
            <person name="Fujiyama A."/>
            <person name="Inagaki F."/>
            <person name="Takami H."/>
        </authorList>
    </citation>
    <scope>NUCLEOTIDE SEQUENCE</scope>
    <source>
        <strain evidence="8">Expedition CK06-06</strain>
    </source>
</reference>
<dbReference type="InterPro" id="IPR023586">
    <property type="entry name" value="Ile-tRNA-ligase_type2"/>
</dbReference>
<dbReference type="Gene3D" id="3.40.50.620">
    <property type="entry name" value="HUPs"/>
    <property type="match status" value="1"/>
</dbReference>
<dbReference type="GO" id="GO:0005524">
    <property type="term" value="F:ATP binding"/>
    <property type="evidence" value="ECO:0007669"/>
    <property type="project" value="UniProtKB-KW"/>
</dbReference>
<feature type="non-terminal residue" evidence="8">
    <location>
        <position position="145"/>
    </location>
</feature>
<keyword evidence="5" id="KW-0030">Aminoacyl-tRNA synthetase</keyword>
<dbReference type="AlphaFoldDB" id="X1EL71"/>
<evidence type="ECO:0000259" key="7">
    <source>
        <dbReference type="Pfam" id="PF00133"/>
    </source>
</evidence>
<name>X1EL71_9ZZZZ</name>
<evidence type="ECO:0000256" key="6">
    <source>
        <dbReference type="ARBA" id="ARBA00048359"/>
    </source>
</evidence>
<evidence type="ECO:0000313" key="8">
    <source>
        <dbReference type="EMBL" id="GAH09403.1"/>
    </source>
</evidence>
<evidence type="ECO:0000256" key="2">
    <source>
        <dbReference type="ARBA" id="ARBA00022741"/>
    </source>
</evidence>
<dbReference type="InterPro" id="IPR002300">
    <property type="entry name" value="aa-tRNA-synth_Ia"/>
</dbReference>
<dbReference type="InterPro" id="IPR014729">
    <property type="entry name" value="Rossmann-like_a/b/a_fold"/>
</dbReference>
<keyword evidence="3" id="KW-0067">ATP-binding</keyword>
<dbReference type="PANTHER" id="PTHR42780:SF1">
    <property type="entry name" value="ISOLEUCINE--TRNA LIGASE, CYTOPLASMIC"/>
    <property type="match status" value="1"/>
</dbReference>
<sequence>MVSNGSTAFPSLFDILLPFLSSTSPFEIIFLNETVSELKEQIDKSVEAGFMKENPVAEYKNGDFSKENYSSFDLHRPFVDNIFLVSESGKKMFREPDLIDGWFDSGSMPYAQHHYPFSMKDPAFKNYYPADFIAEGVDQTRGWFL</sequence>
<dbReference type="InterPro" id="IPR002301">
    <property type="entry name" value="Ile-tRNA-ligase"/>
</dbReference>
<keyword evidence="1" id="KW-0436">Ligase</keyword>
<accession>X1EL71</accession>
<proteinExistence type="predicted"/>
<evidence type="ECO:0000256" key="5">
    <source>
        <dbReference type="ARBA" id="ARBA00023146"/>
    </source>
</evidence>
<comment type="caution">
    <text evidence="8">The sequence shown here is derived from an EMBL/GenBank/DDBJ whole genome shotgun (WGS) entry which is preliminary data.</text>
</comment>
<dbReference type="SUPFAM" id="SSF52374">
    <property type="entry name" value="Nucleotidylyl transferase"/>
    <property type="match status" value="1"/>
</dbReference>
<evidence type="ECO:0000256" key="3">
    <source>
        <dbReference type="ARBA" id="ARBA00022840"/>
    </source>
</evidence>
<gene>
    <name evidence="8" type="ORF">S01H4_61258</name>
</gene>
<evidence type="ECO:0000256" key="1">
    <source>
        <dbReference type="ARBA" id="ARBA00022598"/>
    </source>
</evidence>
<feature type="domain" description="Aminoacyl-tRNA synthetase class Ia" evidence="7">
    <location>
        <begin position="58"/>
        <end position="144"/>
    </location>
</feature>
<dbReference type="GO" id="GO:0004822">
    <property type="term" value="F:isoleucine-tRNA ligase activity"/>
    <property type="evidence" value="ECO:0007669"/>
    <property type="project" value="UniProtKB-EC"/>
</dbReference>
<dbReference type="PANTHER" id="PTHR42780">
    <property type="entry name" value="SOLEUCYL-TRNA SYNTHETASE"/>
    <property type="match status" value="1"/>
</dbReference>
<evidence type="ECO:0000256" key="4">
    <source>
        <dbReference type="ARBA" id="ARBA00022917"/>
    </source>
</evidence>
<keyword evidence="2" id="KW-0547">Nucleotide-binding</keyword>